<sequence>MGNIIIDHRMKVADRRSWNARPAFPLVDSNNEMIFEDRRSFAERRGYDIKELSAEEITLHDINANWLNRDIHTAISHQK</sequence>
<evidence type="ECO:0000313" key="1">
    <source>
        <dbReference type="EMBL" id="VAW70085.1"/>
    </source>
</evidence>
<accession>A0A3B0XNN0</accession>
<dbReference type="EMBL" id="UOFI01000186">
    <property type="protein sequence ID" value="VAW70085.1"/>
    <property type="molecule type" value="Genomic_DNA"/>
</dbReference>
<reference evidence="1" key="1">
    <citation type="submission" date="2018-06" db="EMBL/GenBank/DDBJ databases">
        <authorList>
            <person name="Zhirakovskaya E."/>
        </authorList>
    </citation>
    <scope>NUCLEOTIDE SEQUENCE</scope>
</reference>
<organism evidence="1">
    <name type="scientific">hydrothermal vent metagenome</name>
    <dbReference type="NCBI Taxonomy" id="652676"/>
    <lineage>
        <taxon>unclassified sequences</taxon>
        <taxon>metagenomes</taxon>
        <taxon>ecological metagenomes</taxon>
    </lineage>
</organism>
<protein>
    <submittedName>
        <fullName evidence="1">Uncharacterized protein</fullName>
    </submittedName>
</protein>
<gene>
    <name evidence="1" type="ORF">MNBD_GAMMA09-696</name>
</gene>
<proteinExistence type="predicted"/>
<dbReference type="AlphaFoldDB" id="A0A3B0XNN0"/>
<name>A0A3B0XNN0_9ZZZZ</name>